<dbReference type="Proteomes" id="UP000802098">
    <property type="component" value="Unassembled WGS sequence"/>
</dbReference>
<dbReference type="RefSeq" id="WP_051141711.1">
    <property type="nucleotide sequence ID" value="NZ_JAAOCD010000001.1"/>
</dbReference>
<evidence type="ECO:0008006" key="5">
    <source>
        <dbReference type="Google" id="ProtNLM"/>
    </source>
</evidence>
<organism evidence="3 4">
    <name type="scientific">Rubrivivax benzoatilyticus</name>
    <dbReference type="NCBI Taxonomy" id="316997"/>
    <lineage>
        <taxon>Bacteria</taxon>
        <taxon>Pseudomonadati</taxon>
        <taxon>Pseudomonadota</taxon>
        <taxon>Betaproteobacteria</taxon>
        <taxon>Burkholderiales</taxon>
        <taxon>Sphaerotilaceae</taxon>
        <taxon>Rubrivivax</taxon>
    </lineage>
</organism>
<gene>
    <name evidence="3" type="ORF">G7087_01015</name>
</gene>
<keyword evidence="2" id="KW-0472">Membrane</keyword>
<keyword evidence="2" id="KW-0812">Transmembrane</keyword>
<reference evidence="3 4" key="1">
    <citation type="submission" date="2020-03" db="EMBL/GenBank/DDBJ databases">
        <title>Rubrivivax benzoatilyticus JA2 (sequenced after 10 years sub-culturing).</title>
        <authorList>
            <person name="Gupta D."/>
            <person name="Chintalapati S."/>
            <person name="Chintalapati V.R."/>
        </authorList>
    </citation>
    <scope>NUCLEOTIDE SEQUENCE [LARGE SCALE GENOMIC DNA]</scope>
    <source>
        <strain evidence="3 4">JA2-Mal</strain>
    </source>
</reference>
<dbReference type="EMBL" id="JAAOCD010000001">
    <property type="protein sequence ID" value="NHK96947.1"/>
    <property type="molecule type" value="Genomic_DNA"/>
</dbReference>
<keyword evidence="4" id="KW-1185">Reference proteome</keyword>
<sequence>MEPDRRDEWAARVAAWHQRDPLALRVTPQQVSGFAWLDLPFAGGGPRSRWQPVFSERVLADLPPARLAAWARRHGHDERPAADGLPLHQVEIDRARVPAGADAVVLWMLRATLETAAGPVEVLLDARPGGAVLGRRRRSPRRVAVAAAGLAAALALAAAFAWIVHRGRDKAAPAAPPVASAASAAAAPPTASAPSAAASSSASAVSAASAAAPAPSAASAAASAPVPVPAASAAPPPARASAAAAPLAEAPARPATMLPPPVIAPRRTDADGRRIQEPPEFLLDDTQRRAARAAGESARAASAARRAERQETAYALVTRPARTPTESRLLGRDLEAAMAALPGPPRCPRLDVMPAGDDWRAVCWPLTRRDEAERLRDRLVKAGQRVELIEF</sequence>
<evidence type="ECO:0000313" key="4">
    <source>
        <dbReference type="Proteomes" id="UP000802098"/>
    </source>
</evidence>
<feature type="transmembrane region" description="Helical" evidence="2">
    <location>
        <begin position="143"/>
        <end position="164"/>
    </location>
</feature>
<proteinExistence type="predicted"/>
<accession>A0ABX0HPE0</accession>
<evidence type="ECO:0000256" key="2">
    <source>
        <dbReference type="SAM" id="Phobius"/>
    </source>
</evidence>
<evidence type="ECO:0000313" key="3">
    <source>
        <dbReference type="EMBL" id="NHK96947.1"/>
    </source>
</evidence>
<feature type="region of interest" description="Disordered" evidence="1">
    <location>
        <begin position="244"/>
        <end position="273"/>
    </location>
</feature>
<feature type="compositionally biased region" description="Low complexity" evidence="1">
    <location>
        <begin position="244"/>
        <end position="255"/>
    </location>
</feature>
<comment type="caution">
    <text evidence="3">The sequence shown here is derived from an EMBL/GenBank/DDBJ whole genome shotgun (WGS) entry which is preliminary data.</text>
</comment>
<evidence type="ECO:0000256" key="1">
    <source>
        <dbReference type="SAM" id="MobiDB-lite"/>
    </source>
</evidence>
<protein>
    <recommendedName>
        <fullName evidence="5">SPOR domain-containing protein</fullName>
    </recommendedName>
</protein>
<keyword evidence="2" id="KW-1133">Transmembrane helix</keyword>
<name>A0ABX0HPE0_9BURK</name>